<dbReference type="PANTHER" id="PTHR23289:SF2">
    <property type="entry name" value="CYTOCHROME C OXIDASE ASSEMBLY PROTEIN COX15 HOMOLOG"/>
    <property type="match status" value="1"/>
</dbReference>
<feature type="transmembrane region" description="Helical" evidence="12">
    <location>
        <begin position="406"/>
        <end position="430"/>
    </location>
</feature>
<feature type="transmembrane region" description="Helical" evidence="12">
    <location>
        <begin position="305"/>
        <end position="328"/>
    </location>
</feature>
<organism evidence="13 14">
    <name type="scientific">[Candida] railenensis</name>
    <dbReference type="NCBI Taxonomy" id="45579"/>
    <lineage>
        <taxon>Eukaryota</taxon>
        <taxon>Fungi</taxon>
        <taxon>Dikarya</taxon>
        <taxon>Ascomycota</taxon>
        <taxon>Saccharomycotina</taxon>
        <taxon>Pichiomycetes</taxon>
        <taxon>Debaryomycetaceae</taxon>
        <taxon>Kurtzmaniella</taxon>
    </lineage>
</organism>
<evidence type="ECO:0000256" key="10">
    <source>
        <dbReference type="ARBA" id="ARBA00044501"/>
    </source>
</evidence>
<comment type="cofactor">
    <cofactor evidence="1">
        <name>heme b</name>
        <dbReference type="ChEBI" id="CHEBI:60344"/>
    </cofactor>
</comment>
<feature type="transmembrane region" description="Helical" evidence="12">
    <location>
        <begin position="88"/>
        <end position="108"/>
    </location>
</feature>
<feature type="transmembrane region" description="Helical" evidence="12">
    <location>
        <begin position="173"/>
        <end position="191"/>
    </location>
</feature>
<evidence type="ECO:0000256" key="11">
    <source>
        <dbReference type="ARBA" id="ARBA00048044"/>
    </source>
</evidence>
<keyword evidence="7" id="KW-0408">Iron</keyword>
<evidence type="ECO:0000256" key="5">
    <source>
        <dbReference type="ARBA" id="ARBA00022989"/>
    </source>
</evidence>
<accession>A0A9P0QKN3</accession>
<comment type="subcellular location">
    <subcellularLocation>
        <location evidence="2">Membrane</location>
        <topology evidence="2">Multi-pass membrane protein</topology>
    </subcellularLocation>
</comment>
<dbReference type="Proteomes" id="UP000837801">
    <property type="component" value="Unassembled WGS sequence"/>
</dbReference>
<comment type="caution">
    <text evidence="13">The sequence shown here is derived from an EMBL/GenBank/DDBJ whole genome shotgun (WGS) entry which is preliminary data.</text>
</comment>
<comment type="catalytic activity">
    <reaction evidence="11">
        <text>Fe(II)-heme o + 2 A + H2O = Fe(II)-heme a + 2 AH2</text>
        <dbReference type="Rhea" id="RHEA:63388"/>
        <dbReference type="ChEBI" id="CHEBI:13193"/>
        <dbReference type="ChEBI" id="CHEBI:15377"/>
        <dbReference type="ChEBI" id="CHEBI:17499"/>
        <dbReference type="ChEBI" id="CHEBI:60530"/>
        <dbReference type="ChEBI" id="CHEBI:61715"/>
        <dbReference type="EC" id="1.17.99.9"/>
    </reaction>
    <physiologicalReaction direction="left-to-right" evidence="11">
        <dbReference type="Rhea" id="RHEA:63389"/>
    </physiologicalReaction>
</comment>
<keyword evidence="9 12" id="KW-0472">Membrane</keyword>
<keyword evidence="5 12" id="KW-1133">Transmembrane helix</keyword>
<evidence type="ECO:0000256" key="9">
    <source>
        <dbReference type="ARBA" id="ARBA00023136"/>
    </source>
</evidence>
<dbReference type="GO" id="GO:0120547">
    <property type="term" value="F:heme A synthase activity"/>
    <property type="evidence" value="ECO:0007669"/>
    <property type="project" value="UniProtKB-EC"/>
</dbReference>
<dbReference type="HAMAP" id="MF_01665">
    <property type="entry name" value="HemeA_synth_type2"/>
    <property type="match status" value="1"/>
</dbReference>
<keyword evidence="6" id="KW-0560">Oxidoreductase</keyword>
<name>A0A9P0QKN3_9ASCO</name>
<dbReference type="AlphaFoldDB" id="A0A9P0QKN3"/>
<evidence type="ECO:0000313" key="14">
    <source>
        <dbReference type="Proteomes" id="UP000837801"/>
    </source>
</evidence>
<evidence type="ECO:0000256" key="6">
    <source>
        <dbReference type="ARBA" id="ARBA00023002"/>
    </source>
</evidence>
<proteinExistence type="inferred from homology"/>
<gene>
    <name evidence="13" type="ORF">CLIB1423_01S09010</name>
</gene>
<evidence type="ECO:0000256" key="3">
    <source>
        <dbReference type="ARBA" id="ARBA00022692"/>
    </source>
</evidence>
<feature type="transmembrane region" description="Helical" evidence="12">
    <location>
        <begin position="436"/>
        <end position="453"/>
    </location>
</feature>
<dbReference type="OrthoDB" id="1726137at2759"/>
<dbReference type="InterPro" id="IPR003780">
    <property type="entry name" value="COX15/CtaA_fam"/>
</dbReference>
<dbReference type="GO" id="GO:0006784">
    <property type="term" value="P:heme A biosynthetic process"/>
    <property type="evidence" value="ECO:0007669"/>
    <property type="project" value="InterPro"/>
</dbReference>
<feature type="transmembrane region" description="Helical" evidence="12">
    <location>
        <begin position="203"/>
        <end position="221"/>
    </location>
</feature>
<evidence type="ECO:0000256" key="1">
    <source>
        <dbReference type="ARBA" id="ARBA00001970"/>
    </source>
</evidence>
<evidence type="ECO:0000256" key="2">
    <source>
        <dbReference type="ARBA" id="ARBA00004141"/>
    </source>
</evidence>
<dbReference type="Pfam" id="PF02628">
    <property type="entry name" value="COX15-CtaA"/>
    <property type="match status" value="1"/>
</dbReference>
<reference evidence="13" key="1">
    <citation type="submission" date="2022-03" db="EMBL/GenBank/DDBJ databases">
        <authorList>
            <person name="Legras J.-L."/>
            <person name="Devillers H."/>
            <person name="Grondin C."/>
        </authorList>
    </citation>
    <scope>NUCLEOTIDE SEQUENCE</scope>
    <source>
        <strain evidence="13">CLIB 1423</strain>
    </source>
</reference>
<evidence type="ECO:0000256" key="4">
    <source>
        <dbReference type="ARBA" id="ARBA00022723"/>
    </source>
</evidence>
<keyword evidence="14" id="KW-1185">Reference proteome</keyword>
<keyword evidence="8" id="KW-0350">Heme biosynthesis</keyword>
<evidence type="ECO:0000256" key="7">
    <source>
        <dbReference type="ARBA" id="ARBA00023004"/>
    </source>
</evidence>
<keyword evidence="4" id="KW-0479">Metal-binding</keyword>
<feature type="transmembrane region" description="Helical" evidence="12">
    <location>
        <begin position="241"/>
        <end position="263"/>
    </location>
</feature>
<evidence type="ECO:0000313" key="13">
    <source>
        <dbReference type="EMBL" id="CAH2350390.1"/>
    </source>
</evidence>
<feature type="transmembrane region" description="Helical" evidence="12">
    <location>
        <begin position="373"/>
        <end position="394"/>
    </location>
</feature>
<protein>
    <submittedName>
        <fullName evidence="13">Electron transfer protein 1, mitochondrial</fullName>
    </submittedName>
</protein>
<dbReference type="GO" id="GO:0046872">
    <property type="term" value="F:metal ion binding"/>
    <property type="evidence" value="ECO:0007669"/>
    <property type="project" value="UniProtKB-KW"/>
</dbReference>
<comment type="pathway">
    <text evidence="10">Porphyrin-containing compound metabolism; heme A biosynthesis; heme A from heme O: step 1/1.</text>
</comment>
<sequence length="477" mass="53292">MLSNSRSFFTRNTSVLSTFKQNIIRTKTGVFGAPKVVISPPKSISSFFSHRSIRSYSTGTLTTPLQSQIPVANAVTNATRSPISHRAVGWWLIGTSGLVFGIVVLGGLTRLTESGLSITEWKPVTGAIPPLNQSEWEEEFDKYKNSPEFKQLNSHITLEEFKFIFSMEWGHRLMGRTIGVLFVLPALYFWSTGKLSRHVKWKVVGLTGLLGLQGAIGWWMVKSGLDEEQLLERKSKPTVSQYRLTTHLGAAFLMYLGVLWTGFEILNENKWTKGARSSNPQVIKTLFDQLQNPALKRIRSLSTGLLCLTFITAMSGGMVAGLDAGLIYNTFPHMGDDWIPSQNELFSDVFSRVSDQSDLWWRNLLENPTTVQLVHRIMATTTFFSVLALHMYTVKRKAIIPKPAQKMLHTVMGVVSFQVALGITTLIYLVPVPLAAAHQAGALALLTTVLAFCSRLKKPRPQTISYINKLMKEQLKK</sequence>
<evidence type="ECO:0000256" key="8">
    <source>
        <dbReference type="ARBA" id="ARBA00023133"/>
    </source>
</evidence>
<dbReference type="GO" id="GO:0016653">
    <property type="term" value="F:oxidoreductase activity, acting on NAD(P)H, heme protein as acceptor"/>
    <property type="evidence" value="ECO:0007669"/>
    <property type="project" value="TreeGrafter"/>
</dbReference>
<evidence type="ECO:0000256" key="12">
    <source>
        <dbReference type="SAM" id="Phobius"/>
    </source>
</evidence>
<dbReference type="GO" id="GO:0005743">
    <property type="term" value="C:mitochondrial inner membrane"/>
    <property type="evidence" value="ECO:0007669"/>
    <property type="project" value="TreeGrafter"/>
</dbReference>
<dbReference type="PANTHER" id="PTHR23289">
    <property type="entry name" value="CYTOCHROME C OXIDASE ASSEMBLY PROTEIN COX15"/>
    <property type="match status" value="1"/>
</dbReference>
<keyword evidence="3 12" id="KW-0812">Transmembrane</keyword>
<dbReference type="InterPro" id="IPR023754">
    <property type="entry name" value="HemeA_Synthase_type2"/>
</dbReference>
<dbReference type="EMBL" id="CAKXYY010000001">
    <property type="protein sequence ID" value="CAH2350390.1"/>
    <property type="molecule type" value="Genomic_DNA"/>
</dbReference>